<dbReference type="AlphaFoldDB" id="A0A2T0MG95"/>
<keyword evidence="4 6" id="KW-0378">Hydrolase</keyword>
<evidence type="ECO:0000256" key="3">
    <source>
        <dbReference type="ARBA" id="ARBA00022563"/>
    </source>
</evidence>
<dbReference type="GO" id="GO:0006730">
    <property type="term" value="P:one-carbon metabolic process"/>
    <property type="evidence" value="ECO:0007669"/>
    <property type="project" value="UniProtKB-UniRule"/>
</dbReference>
<feature type="binding site" evidence="6 8">
    <location>
        <position position="352"/>
    </location>
    <ligand>
        <name>NAD(+)</name>
        <dbReference type="ChEBI" id="CHEBI:57540"/>
    </ligand>
</feature>
<feature type="domain" description="S-adenosyl-L-homocysteine hydrolase NAD binding" evidence="11">
    <location>
        <begin position="197"/>
        <end position="358"/>
    </location>
</feature>
<dbReference type="InterPro" id="IPR042172">
    <property type="entry name" value="Adenosylhomocyst_ase-like_sf"/>
</dbReference>
<dbReference type="NCBIfam" id="TIGR00936">
    <property type="entry name" value="ahcY"/>
    <property type="match status" value="1"/>
</dbReference>
<keyword evidence="13" id="KW-1185">Reference proteome</keyword>
<dbReference type="PROSITE" id="PS00738">
    <property type="entry name" value="ADOHCYASE_1"/>
    <property type="match status" value="1"/>
</dbReference>
<evidence type="ECO:0000259" key="11">
    <source>
        <dbReference type="SMART" id="SM00997"/>
    </source>
</evidence>
<comment type="subcellular location">
    <subcellularLocation>
        <location evidence="6">Cytoplasm</location>
    </subcellularLocation>
</comment>
<keyword evidence="2 6" id="KW-0963">Cytoplasm</keyword>
<organism evidence="12 13">
    <name type="scientific">Flagellimonas meridianipacifica</name>
    <dbReference type="NCBI Taxonomy" id="1080225"/>
    <lineage>
        <taxon>Bacteria</taxon>
        <taxon>Pseudomonadati</taxon>
        <taxon>Bacteroidota</taxon>
        <taxon>Flavobacteriia</taxon>
        <taxon>Flavobacteriales</taxon>
        <taxon>Flavobacteriaceae</taxon>
        <taxon>Flagellimonas</taxon>
    </lineage>
</organism>
<dbReference type="InterPro" id="IPR015878">
    <property type="entry name" value="Ado_hCys_hydrolase_NAD-bd"/>
</dbReference>
<dbReference type="InterPro" id="IPR036291">
    <property type="entry name" value="NAD(P)-bd_dom_sf"/>
</dbReference>
<dbReference type="SMART" id="SM00997">
    <property type="entry name" value="AdoHcyase_NAD"/>
    <property type="match status" value="1"/>
</dbReference>
<dbReference type="HAMAP" id="MF_00563">
    <property type="entry name" value="AdoHcyase"/>
    <property type="match status" value="1"/>
</dbReference>
<dbReference type="Proteomes" id="UP000237640">
    <property type="component" value="Unassembled WGS sequence"/>
</dbReference>
<dbReference type="PANTHER" id="PTHR23420:SF0">
    <property type="entry name" value="ADENOSYLHOMOCYSTEINASE"/>
    <property type="match status" value="1"/>
</dbReference>
<dbReference type="GO" id="GO:0004013">
    <property type="term" value="F:adenosylhomocysteinase activity"/>
    <property type="evidence" value="ECO:0007669"/>
    <property type="project" value="UniProtKB-UniRule"/>
</dbReference>
<evidence type="ECO:0000313" key="13">
    <source>
        <dbReference type="Proteomes" id="UP000237640"/>
    </source>
</evidence>
<dbReference type="UniPathway" id="UPA00314">
    <property type="reaction ID" value="UER00076"/>
</dbReference>
<feature type="binding site" evidence="6 7">
    <location>
        <position position="61"/>
    </location>
    <ligand>
        <name>substrate</name>
    </ligand>
</feature>
<proteinExistence type="inferred from homology"/>
<evidence type="ECO:0000256" key="4">
    <source>
        <dbReference type="ARBA" id="ARBA00022801"/>
    </source>
</evidence>
<dbReference type="GO" id="GO:0071269">
    <property type="term" value="P:L-homocysteine biosynthetic process"/>
    <property type="evidence" value="ECO:0007669"/>
    <property type="project" value="UniProtKB-UniRule"/>
</dbReference>
<dbReference type="SMART" id="SM00996">
    <property type="entry name" value="AdoHcyase"/>
    <property type="match status" value="1"/>
</dbReference>
<dbReference type="NCBIfam" id="NF004005">
    <property type="entry name" value="PRK05476.2-3"/>
    <property type="match status" value="1"/>
</dbReference>
<dbReference type="CDD" id="cd00401">
    <property type="entry name" value="SAHH"/>
    <property type="match status" value="1"/>
</dbReference>
<dbReference type="InterPro" id="IPR020082">
    <property type="entry name" value="S-Ado-L-homoCys_hydrolase_CS"/>
</dbReference>
<dbReference type="OrthoDB" id="9802717at2"/>
<dbReference type="RefSeq" id="WP_106143551.1">
    <property type="nucleotide sequence ID" value="NZ_PVYX01000001.1"/>
</dbReference>
<sequence>MSTKTIPYVPYKVKDISLADWGRKEIELAEAEMPGLMALREEYKVEQPLKGARIAGCLHMTIQTAVLIETLVALGAEVTWSSCNIFSTQDHAAAAIAAAGIPVYAWKGMTEEEFDWCIEQTLFFGEEREPLNMILDDGGDLTNMVLDQYPELAGAIKGLSEETTTGVHRLYERVKKGTLPMPAINVNDSVTKSKFDNKYGCKESAVDAIRRATDTMLAGKRVVVAGYGDVGKGTAASFRGAGAIVTVTEIDPICALQACMDGYEVKRLETVVGNADIVITTTGNKDIIRAEHFKALKDKAIVCNIGHFDNEIDMAWLNGEYGDTKDEIKPQVDKYTVDGKDIIILAEGRLVNLGCATGHPSFVMSNSFTNQTLAQIELWNNSDTYQNEVYMLPKHLDEKVAKLHLSRLGAELTELKQDQAEYIGVTVEGPFKPEYYRY</sequence>
<gene>
    <name evidence="6" type="primary">ahcY</name>
    <name evidence="12" type="ORF">CLV81_0589</name>
</gene>
<reference evidence="12 13" key="1">
    <citation type="submission" date="2018-03" db="EMBL/GenBank/DDBJ databases">
        <title>Genomic Encyclopedia of Archaeal and Bacterial Type Strains, Phase II (KMG-II): from individual species to whole genera.</title>
        <authorList>
            <person name="Goeker M."/>
        </authorList>
    </citation>
    <scope>NUCLEOTIDE SEQUENCE [LARGE SCALE GENOMIC DNA]</scope>
    <source>
        <strain evidence="12 13">DSM 25027</strain>
    </source>
</reference>
<protein>
    <recommendedName>
        <fullName evidence="6">Adenosylhomocysteinase</fullName>
        <ecNumber evidence="6">3.13.2.1</ecNumber>
    </recommendedName>
    <alternativeName>
        <fullName evidence="6">S-adenosyl-L-homocysteine hydrolase</fullName>
        <shortName evidence="6">AdoHcyase</shortName>
    </alternativeName>
</protein>
<evidence type="ECO:0000256" key="6">
    <source>
        <dbReference type="HAMAP-Rule" id="MF_00563"/>
    </source>
</evidence>
<dbReference type="SUPFAM" id="SSF51735">
    <property type="entry name" value="NAD(P)-binding Rossmann-fold domains"/>
    <property type="match status" value="1"/>
</dbReference>
<feature type="binding site" evidence="6">
    <location>
        <position position="197"/>
    </location>
    <ligand>
        <name>NAD(+)</name>
        <dbReference type="ChEBI" id="CHEBI:57540"/>
    </ligand>
</feature>
<evidence type="ECO:0000256" key="2">
    <source>
        <dbReference type="ARBA" id="ARBA00022490"/>
    </source>
</evidence>
<dbReference type="Gene3D" id="3.40.50.1480">
    <property type="entry name" value="Adenosylhomocysteinase-like"/>
    <property type="match status" value="3"/>
</dbReference>
<evidence type="ECO:0000256" key="7">
    <source>
        <dbReference type="PIRSR" id="PIRSR001109-1"/>
    </source>
</evidence>
<feature type="binding site" evidence="6 8">
    <location>
        <position position="249"/>
    </location>
    <ligand>
        <name>NAD(+)</name>
        <dbReference type="ChEBI" id="CHEBI:57540"/>
    </ligand>
</feature>
<feature type="binding site" evidence="6 7">
    <location>
        <position position="192"/>
    </location>
    <ligand>
        <name>substrate</name>
    </ligand>
</feature>
<accession>A0A2T0MG95</accession>
<feature type="binding site" evidence="8">
    <location>
        <position position="359"/>
    </location>
    <ligand>
        <name>NAD(+)</name>
        <dbReference type="ChEBI" id="CHEBI:57540"/>
    </ligand>
</feature>
<comment type="similarity">
    <text evidence="1 6 10">Belongs to the adenosylhomocysteinase family.</text>
</comment>
<evidence type="ECO:0000313" key="12">
    <source>
        <dbReference type="EMBL" id="PRX56592.1"/>
    </source>
</evidence>
<evidence type="ECO:0000256" key="5">
    <source>
        <dbReference type="ARBA" id="ARBA00023027"/>
    </source>
</evidence>
<evidence type="ECO:0000256" key="10">
    <source>
        <dbReference type="RuleBase" id="RU004166"/>
    </source>
</evidence>
<feature type="binding site" evidence="6">
    <location>
        <position position="284"/>
    </location>
    <ligand>
        <name>NAD(+)</name>
        <dbReference type="ChEBI" id="CHEBI:57540"/>
    </ligand>
</feature>
<dbReference type="FunFam" id="3.40.50.1480:FF:000004">
    <property type="entry name" value="Adenosylhomocysteinase"/>
    <property type="match status" value="1"/>
</dbReference>
<keyword evidence="3 6" id="KW-0554">One-carbon metabolism</keyword>
<dbReference type="Pfam" id="PF00670">
    <property type="entry name" value="AdoHcyase_NAD"/>
    <property type="match status" value="1"/>
</dbReference>
<feature type="binding site" evidence="6 7">
    <location>
        <position position="137"/>
    </location>
    <ligand>
        <name>substrate</name>
    </ligand>
</feature>
<name>A0A2T0MG95_9FLAO</name>
<comment type="cofactor">
    <cofactor evidence="6 8 9">
        <name>NAD(+)</name>
        <dbReference type="ChEBI" id="CHEBI:57540"/>
    </cofactor>
    <text evidence="6 8 9">Binds 1 NAD(+) per subunit.</text>
</comment>
<feature type="binding site" evidence="6 8">
    <location>
        <begin position="305"/>
        <end position="307"/>
    </location>
    <ligand>
        <name>NAD(+)</name>
        <dbReference type="ChEBI" id="CHEBI:57540"/>
    </ligand>
</feature>
<dbReference type="FunFam" id="3.40.50.720:FF:000004">
    <property type="entry name" value="Adenosylhomocysteinase"/>
    <property type="match status" value="1"/>
</dbReference>
<dbReference type="EC" id="3.13.2.1" evidence="6"/>
<dbReference type="EMBL" id="PVYX01000001">
    <property type="protein sequence ID" value="PRX56592.1"/>
    <property type="molecule type" value="Genomic_DNA"/>
</dbReference>
<evidence type="ECO:0000256" key="9">
    <source>
        <dbReference type="RuleBase" id="RU000548"/>
    </source>
</evidence>
<dbReference type="PIRSF" id="PIRSF001109">
    <property type="entry name" value="Ad_hcy_hydrolase"/>
    <property type="match status" value="1"/>
</dbReference>
<feature type="binding site" evidence="6 7">
    <location>
        <position position="162"/>
    </location>
    <ligand>
        <name>substrate</name>
    </ligand>
</feature>
<feature type="binding site" evidence="6 7">
    <location>
        <position position="196"/>
    </location>
    <ligand>
        <name>substrate</name>
    </ligand>
</feature>
<dbReference type="Pfam" id="PF05221">
    <property type="entry name" value="AdoHcyase"/>
    <property type="match status" value="2"/>
</dbReference>
<dbReference type="GO" id="GO:0005829">
    <property type="term" value="C:cytosol"/>
    <property type="evidence" value="ECO:0007669"/>
    <property type="project" value="TreeGrafter"/>
</dbReference>
<evidence type="ECO:0000256" key="1">
    <source>
        <dbReference type="ARBA" id="ARBA00007122"/>
    </source>
</evidence>
<comment type="pathway">
    <text evidence="6 9">Amino-acid biosynthesis; L-homocysteine biosynthesis; L-homocysteine from S-adenosyl-L-homocysteine: step 1/1.</text>
</comment>
<feature type="binding site" evidence="8">
    <location>
        <begin position="228"/>
        <end position="233"/>
    </location>
    <ligand>
        <name>NAD(+)</name>
        <dbReference type="ChEBI" id="CHEBI:57540"/>
    </ligand>
</feature>
<dbReference type="InterPro" id="IPR000043">
    <property type="entry name" value="Adenosylhomocysteinase-like"/>
</dbReference>
<comment type="function">
    <text evidence="6">May play a key role in the regulation of the intracellular concentration of adenosylhomocysteine.</text>
</comment>
<dbReference type="PANTHER" id="PTHR23420">
    <property type="entry name" value="ADENOSYLHOMOCYSTEINASE"/>
    <property type="match status" value="1"/>
</dbReference>
<feature type="binding site" evidence="6">
    <location>
        <begin position="226"/>
        <end position="231"/>
    </location>
    <ligand>
        <name>NAD(+)</name>
        <dbReference type="ChEBI" id="CHEBI:57540"/>
    </ligand>
</feature>
<comment type="catalytic activity">
    <reaction evidence="6 9">
        <text>S-adenosyl-L-homocysteine + H2O = L-homocysteine + adenosine</text>
        <dbReference type="Rhea" id="RHEA:21708"/>
        <dbReference type="ChEBI" id="CHEBI:15377"/>
        <dbReference type="ChEBI" id="CHEBI:16335"/>
        <dbReference type="ChEBI" id="CHEBI:57856"/>
        <dbReference type="ChEBI" id="CHEBI:58199"/>
        <dbReference type="EC" id="3.13.2.1"/>
    </reaction>
</comment>
<feature type="binding site" evidence="6 8">
    <location>
        <begin position="163"/>
        <end position="165"/>
    </location>
    <ligand>
        <name>NAD(+)</name>
        <dbReference type="ChEBI" id="CHEBI:57540"/>
    </ligand>
</feature>
<dbReference type="GO" id="GO:0033353">
    <property type="term" value="P:S-adenosylmethionine cycle"/>
    <property type="evidence" value="ECO:0007669"/>
    <property type="project" value="TreeGrafter"/>
</dbReference>
<evidence type="ECO:0000256" key="8">
    <source>
        <dbReference type="PIRSR" id="PIRSR001109-2"/>
    </source>
</evidence>
<dbReference type="PROSITE" id="PS00739">
    <property type="entry name" value="ADOHCYASE_2"/>
    <property type="match status" value="1"/>
</dbReference>
<dbReference type="Gene3D" id="3.40.50.720">
    <property type="entry name" value="NAD(P)-binding Rossmann-like Domain"/>
    <property type="match status" value="1"/>
</dbReference>
<comment type="caution">
    <text evidence="12">The sequence shown here is derived from an EMBL/GenBank/DDBJ whole genome shotgun (WGS) entry which is preliminary data.</text>
</comment>
<dbReference type="SUPFAM" id="SSF52283">
    <property type="entry name" value="Formate/glycerate dehydrogenase catalytic domain-like"/>
    <property type="match status" value="1"/>
</dbReference>
<keyword evidence="5 6" id="KW-0520">NAD</keyword>